<gene>
    <name evidence="1" type="ORF">C1645_831864</name>
</gene>
<name>A0A397SPY6_9GLOM</name>
<evidence type="ECO:0000313" key="2">
    <source>
        <dbReference type="Proteomes" id="UP000265703"/>
    </source>
</evidence>
<dbReference type="AlphaFoldDB" id="A0A397SPY6"/>
<reference evidence="1 2" key="1">
    <citation type="submission" date="2018-06" db="EMBL/GenBank/DDBJ databases">
        <title>Comparative genomics reveals the genomic features of Rhizophagus irregularis, R. cerebriforme, R. diaphanum and Gigaspora rosea, and their symbiotic lifestyle signature.</title>
        <authorList>
            <person name="Morin E."/>
            <person name="San Clemente H."/>
            <person name="Chen E.C.H."/>
            <person name="De La Providencia I."/>
            <person name="Hainaut M."/>
            <person name="Kuo A."/>
            <person name="Kohler A."/>
            <person name="Murat C."/>
            <person name="Tang N."/>
            <person name="Roy S."/>
            <person name="Loubradou J."/>
            <person name="Henrissat B."/>
            <person name="Grigoriev I.V."/>
            <person name="Corradi N."/>
            <person name="Roux C."/>
            <person name="Martin F.M."/>
        </authorList>
    </citation>
    <scope>NUCLEOTIDE SEQUENCE [LARGE SCALE GENOMIC DNA]</scope>
    <source>
        <strain evidence="1 2">DAOM 227022</strain>
    </source>
</reference>
<protein>
    <submittedName>
        <fullName evidence="1">Uncharacterized protein</fullName>
    </submittedName>
</protein>
<comment type="caution">
    <text evidence="1">The sequence shown here is derived from an EMBL/GenBank/DDBJ whole genome shotgun (WGS) entry which is preliminary data.</text>
</comment>
<sequence length="148" mass="17234">MNGSDLEVQFNVSISPLDVLSDTKTGRGQRYNHGYSYDHDHDHTLRNSNVEINEDTNQIEYISPVDTKDLLKKQKSRAEALLKDLYAQLKQDLAFPEEIRMPNIVKEDNIFANMWFNDQQIVQIDESDKIKCYLQVSDESKTLDPLLW</sequence>
<organism evidence="1 2">
    <name type="scientific">Glomus cerebriforme</name>
    <dbReference type="NCBI Taxonomy" id="658196"/>
    <lineage>
        <taxon>Eukaryota</taxon>
        <taxon>Fungi</taxon>
        <taxon>Fungi incertae sedis</taxon>
        <taxon>Mucoromycota</taxon>
        <taxon>Glomeromycotina</taxon>
        <taxon>Glomeromycetes</taxon>
        <taxon>Glomerales</taxon>
        <taxon>Glomeraceae</taxon>
        <taxon>Glomus</taxon>
    </lineage>
</organism>
<keyword evidence="2" id="KW-1185">Reference proteome</keyword>
<accession>A0A397SPY6</accession>
<proteinExistence type="predicted"/>
<evidence type="ECO:0000313" key="1">
    <source>
        <dbReference type="EMBL" id="RIA84704.1"/>
    </source>
</evidence>
<dbReference type="EMBL" id="QKYT01000473">
    <property type="protein sequence ID" value="RIA84704.1"/>
    <property type="molecule type" value="Genomic_DNA"/>
</dbReference>
<dbReference type="Proteomes" id="UP000265703">
    <property type="component" value="Unassembled WGS sequence"/>
</dbReference>